<comment type="caution">
    <text evidence="1">The sequence shown here is derived from an EMBL/GenBank/DDBJ whole genome shotgun (WGS) entry which is preliminary data.</text>
</comment>
<name>W1YIB5_9ZZZZ</name>
<dbReference type="AlphaFoldDB" id="W1YIB5"/>
<reference evidence="1" key="1">
    <citation type="submission" date="2013-12" db="EMBL/GenBank/DDBJ databases">
        <title>A Varibaculum cambriense genome reconstructed from a premature infant gut community with otherwise low bacterial novelty that shifts toward anaerobic metabolism during the third week of life.</title>
        <authorList>
            <person name="Brown C.T."/>
            <person name="Sharon I."/>
            <person name="Thomas B.C."/>
            <person name="Castelle C.J."/>
            <person name="Morowitz M.J."/>
            <person name="Banfield J.F."/>
        </authorList>
    </citation>
    <scope>NUCLEOTIDE SEQUENCE</scope>
</reference>
<accession>W1YIB5</accession>
<gene>
    <name evidence="1" type="ORF">Q604_UNBC05141G0001</name>
</gene>
<feature type="non-terminal residue" evidence="1">
    <location>
        <position position="1"/>
    </location>
</feature>
<evidence type="ECO:0000313" key="1">
    <source>
        <dbReference type="EMBL" id="ETJ40934.1"/>
    </source>
</evidence>
<proteinExistence type="predicted"/>
<dbReference type="EMBL" id="AZMM01005141">
    <property type="protein sequence ID" value="ETJ40934.1"/>
    <property type="molecule type" value="Genomic_DNA"/>
</dbReference>
<organism evidence="1">
    <name type="scientific">human gut metagenome</name>
    <dbReference type="NCBI Taxonomy" id="408170"/>
    <lineage>
        <taxon>unclassified sequences</taxon>
        <taxon>metagenomes</taxon>
        <taxon>organismal metagenomes</taxon>
    </lineage>
</organism>
<protein>
    <submittedName>
        <fullName evidence="1">Uncharacterized protein</fullName>
    </submittedName>
</protein>
<sequence>SLNLNGKIAATNVAAIGSNTFVCLGHDPLVDESL</sequence>